<evidence type="ECO:0000259" key="2">
    <source>
        <dbReference type="SMART" id="SM00909"/>
    </source>
</evidence>
<comment type="caution">
    <text evidence="3">The sequence shown here is derived from an EMBL/GenBank/DDBJ whole genome shotgun (WGS) entry which is preliminary data.</text>
</comment>
<feature type="signal peptide" evidence="1">
    <location>
        <begin position="1"/>
        <end position="22"/>
    </location>
</feature>
<proteinExistence type="predicted"/>
<dbReference type="InterPro" id="IPR019606">
    <property type="entry name" value="GerMN"/>
</dbReference>
<dbReference type="PROSITE" id="PS51257">
    <property type="entry name" value="PROKAR_LIPOPROTEIN"/>
    <property type="match status" value="1"/>
</dbReference>
<protein>
    <submittedName>
        <fullName evidence="3">Sporulation and spore germination</fullName>
    </submittedName>
</protein>
<dbReference type="SMART" id="SM00909">
    <property type="entry name" value="Germane"/>
    <property type="match status" value="1"/>
</dbReference>
<feature type="chain" id="PRO_5013206157" evidence="1">
    <location>
        <begin position="23"/>
        <end position="188"/>
    </location>
</feature>
<organism evidence="3 4">
    <name type="scientific">Clostridium oryzae</name>
    <dbReference type="NCBI Taxonomy" id="1450648"/>
    <lineage>
        <taxon>Bacteria</taxon>
        <taxon>Bacillati</taxon>
        <taxon>Bacillota</taxon>
        <taxon>Clostridia</taxon>
        <taxon>Eubacteriales</taxon>
        <taxon>Clostridiaceae</taxon>
        <taxon>Clostridium</taxon>
    </lineage>
</organism>
<evidence type="ECO:0000313" key="4">
    <source>
        <dbReference type="Proteomes" id="UP000190080"/>
    </source>
</evidence>
<feature type="domain" description="GerMN" evidence="2">
    <location>
        <begin position="79"/>
        <end position="166"/>
    </location>
</feature>
<gene>
    <name evidence="3" type="ORF">CLORY_19080</name>
</gene>
<reference evidence="3 4" key="1">
    <citation type="submission" date="2017-03" db="EMBL/GenBank/DDBJ databases">
        <title>Genome sequence of Clostridium oryzae DSM 28571.</title>
        <authorList>
            <person name="Poehlein A."/>
            <person name="Daniel R."/>
        </authorList>
    </citation>
    <scope>NUCLEOTIDE SEQUENCE [LARGE SCALE GENOMIC DNA]</scope>
    <source>
        <strain evidence="3 4">DSM 28571</strain>
    </source>
</reference>
<dbReference type="EMBL" id="MZGV01000016">
    <property type="protein sequence ID" value="OPJ62293.1"/>
    <property type="molecule type" value="Genomic_DNA"/>
</dbReference>
<keyword evidence="4" id="KW-1185">Reference proteome</keyword>
<dbReference type="Pfam" id="PF10646">
    <property type="entry name" value="Germane"/>
    <property type="match status" value="1"/>
</dbReference>
<accession>A0A1V4IQV8</accession>
<sequence length="188" mass="20773">MKNMKSFIAVSLILMSAASISACSNKDNISTSNKEKIETVRLPHEKNGFIDLDIYFPSAKKNSPIDKEEVLINKEELMGEVIINEIIKGPSVESHLKPVIPPETKLMSFSIKDGIAIVNLSKDAEVKMSYENEKACLQSIANSLSQLEVVHKVKILVQGNEIESLGGNFNISKPFSASQIDSLRIKKK</sequence>
<name>A0A1V4IQV8_9CLOT</name>
<evidence type="ECO:0000313" key="3">
    <source>
        <dbReference type="EMBL" id="OPJ62293.1"/>
    </source>
</evidence>
<dbReference type="Proteomes" id="UP000190080">
    <property type="component" value="Unassembled WGS sequence"/>
</dbReference>
<dbReference type="AlphaFoldDB" id="A0A1V4IQV8"/>
<keyword evidence="1" id="KW-0732">Signal</keyword>
<dbReference type="STRING" id="1450648.CLORY_19080"/>
<evidence type="ECO:0000256" key="1">
    <source>
        <dbReference type="SAM" id="SignalP"/>
    </source>
</evidence>